<comment type="subunit">
    <text evidence="4">Part of the 50S ribosomal subunit. Contacts protein L32.</text>
</comment>
<evidence type="ECO:0000313" key="6">
    <source>
        <dbReference type="EMBL" id="QIL48048.1"/>
    </source>
</evidence>
<organism evidence="6 7">
    <name type="scientific">Vagococcus hydrophili</name>
    <dbReference type="NCBI Taxonomy" id="2714947"/>
    <lineage>
        <taxon>Bacteria</taxon>
        <taxon>Bacillati</taxon>
        <taxon>Bacillota</taxon>
        <taxon>Bacilli</taxon>
        <taxon>Lactobacillales</taxon>
        <taxon>Enterococcaceae</taxon>
        <taxon>Vagococcus</taxon>
    </lineage>
</organism>
<dbReference type="KEGG" id="vhy:G7082_05750"/>
<dbReference type="FunFam" id="3.90.1030.10:FF:000002">
    <property type="entry name" value="50S ribosomal protein L17"/>
    <property type="match status" value="1"/>
</dbReference>
<dbReference type="Pfam" id="PF01196">
    <property type="entry name" value="Ribosomal_L17"/>
    <property type="match status" value="1"/>
</dbReference>
<evidence type="ECO:0000256" key="4">
    <source>
        <dbReference type="HAMAP-Rule" id="MF_01368"/>
    </source>
</evidence>
<protein>
    <recommendedName>
        <fullName evidence="4">Large ribosomal subunit protein bL17</fullName>
    </recommendedName>
</protein>
<sequence length="128" mass="14674">MSYRKLGRTSSQRKAMLRDLTTDLIINERIETTEARAKEIRSTTEKMITLGKRGDLHARRQAAAYVRNELLEARLDESGEVIIQETALQKLFNDLGPRYQDRQGGYTRILKKGQRRGDAAPMVIIELV</sequence>
<dbReference type="PROSITE" id="PS01167">
    <property type="entry name" value="RIBOSOMAL_L17"/>
    <property type="match status" value="1"/>
</dbReference>
<keyword evidence="3 4" id="KW-0687">Ribonucleoprotein</keyword>
<dbReference type="NCBIfam" id="TIGR00059">
    <property type="entry name" value="L17"/>
    <property type="match status" value="1"/>
</dbReference>
<dbReference type="GO" id="GO:0003735">
    <property type="term" value="F:structural constituent of ribosome"/>
    <property type="evidence" value="ECO:0007669"/>
    <property type="project" value="InterPro"/>
</dbReference>
<dbReference type="PANTHER" id="PTHR14413:SF16">
    <property type="entry name" value="LARGE RIBOSOMAL SUBUNIT PROTEIN BL17M"/>
    <property type="match status" value="1"/>
</dbReference>
<dbReference type="GO" id="GO:0006412">
    <property type="term" value="P:translation"/>
    <property type="evidence" value="ECO:0007669"/>
    <property type="project" value="UniProtKB-UniRule"/>
</dbReference>
<evidence type="ECO:0000256" key="3">
    <source>
        <dbReference type="ARBA" id="ARBA00023274"/>
    </source>
</evidence>
<dbReference type="InterPro" id="IPR036373">
    <property type="entry name" value="Ribosomal_bL17_sf"/>
</dbReference>
<accession>A0A6G8ASJ5</accession>
<keyword evidence="2 4" id="KW-0689">Ribosomal protein</keyword>
<evidence type="ECO:0000256" key="5">
    <source>
        <dbReference type="RuleBase" id="RU000660"/>
    </source>
</evidence>
<dbReference type="Gene3D" id="3.90.1030.10">
    <property type="entry name" value="Ribosomal protein L17"/>
    <property type="match status" value="1"/>
</dbReference>
<dbReference type="AlphaFoldDB" id="A0A6G8ASJ5"/>
<reference evidence="6 7" key="1">
    <citation type="submission" date="2020-03" db="EMBL/GenBank/DDBJ databases">
        <title>Vagococcus sp. nov., isolated from beetles.</title>
        <authorList>
            <person name="Hyun D.-W."/>
            <person name="Bae J.-W."/>
        </authorList>
    </citation>
    <scope>NUCLEOTIDE SEQUENCE [LARGE SCALE GENOMIC DNA]</scope>
    <source>
        <strain evidence="6 7">HDW17B</strain>
    </source>
</reference>
<proteinExistence type="inferred from homology"/>
<dbReference type="EMBL" id="CP049887">
    <property type="protein sequence ID" value="QIL48048.1"/>
    <property type="molecule type" value="Genomic_DNA"/>
</dbReference>
<dbReference type="RefSeq" id="WP_166034197.1">
    <property type="nucleotide sequence ID" value="NZ_CP049887.1"/>
</dbReference>
<evidence type="ECO:0000313" key="7">
    <source>
        <dbReference type="Proteomes" id="UP000501747"/>
    </source>
</evidence>
<dbReference type="SUPFAM" id="SSF64263">
    <property type="entry name" value="Prokaryotic ribosomal protein L17"/>
    <property type="match status" value="1"/>
</dbReference>
<dbReference type="Proteomes" id="UP000501747">
    <property type="component" value="Chromosome"/>
</dbReference>
<dbReference type="InterPro" id="IPR047859">
    <property type="entry name" value="Ribosomal_bL17_CS"/>
</dbReference>
<keyword evidence="7" id="KW-1185">Reference proteome</keyword>
<dbReference type="InterPro" id="IPR000456">
    <property type="entry name" value="Ribosomal_bL17"/>
</dbReference>
<name>A0A6G8ASJ5_9ENTE</name>
<dbReference type="HAMAP" id="MF_01368">
    <property type="entry name" value="Ribosomal_bL17"/>
    <property type="match status" value="1"/>
</dbReference>
<dbReference type="GO" id="GO:0022625">
    <property type="term" value="C:cytosolic large ribosomal subunit"/>
    <property type="evidence" value="ECO:0007669"/>
    <property type="project" value="TreeGrafter"/>
</dbReference>
<evidence type="ECO:0000256" key="1">
    <source>
        <dbReference type="ARBA" id="ARBA00008777"/>
    </source>
</evidence>
<gene>
    <name evidence="4 6" type="primary">rplQ</name>
    <name evidence="6" type="ORF">G7082_05750</name>
</gene>
<comment type="similarity">
    <text evidence="1 4 5">Belongs to the bacterial ribosomal protein bL17 family.</text>
</comment>
<evidence type="ECO:0000256" key="2">
    <source>
        <dbReference type="ARBA" id="ARBA00022980"/>
    </source>
</evidence>
<dbReference type="PANTHER" id="PTHR14413">
    <property type="entry name" value="RIBOSOMAL PROTEIN L17"/>
    <property type="match status" value="1"/>
</dbReference>